<name>A0AAW1M6G3_POPJA</name>
<gene>
    <name evidence="2" type="ORF">QE152_g8001</name>
</gene>
<keyword evidence="3" id="KW-1185">Reference proteome</keyword>
<accession>A0AAW1M6G3</accession>
<evidence type="ECO:0000313" key="3">
    <source>
        <dbReference type="Proteomes" id="UP001458880"/>
    </source>
</evidence>
<evidence type="ECO:0008006" key="4">
    <source>
        <dbReference type="Google" id="ProtNLM"/>
    </source>
</evidence>
<feature type="region of interest" description="Disordered" evidence="1">
    <location>
        <begin position="86"/>
        <end position="106"/>
    </location>
</feature>
<evidence type="ECO:0000256" key="1">
    <source>
        <dbReference type="SAM" id="MobiDB-lite"/>
    </source>
</evidence>
<dbReference type="AlphaFoldDB" id="A0AAW1M6G3"/>
<organism evidence="2 3">
    <name type="scientific">Popillia japonica</name>
    <name type="common">Japanese beetle</name>
    <dbReference type="NCBI Taxonomy" id="7064"/>
    <lineage>
        <taxon>Eukaryota</taxon>
        <taxon>Metazoa</taxon>
        <taxon>Ecdysozoa</taxon>
        <taxon>Arthropoda</taxon>
        <taxon>Hexapoda</taxon>
        <taxon>Insecta</taxon>
        <taxon>Pterygota</taxon>
        <taxon>Neoptera</taxon>
        <taxon>Endopterygota</taxon>
        <taxon>Coleoptera</taxon>
        <taxon>Polyphaga</taxon>
        <taxon>Scarabaeiformia</taxon>
        <taxon>Scarabaeidae</taxon>
        <taxon>Rutelinae</taxon>
        <taxon>Popillia</taxon>
    </lineage>
</organism>
<proteinExistence type="predicted"/>
<protein>
    <recommendedName>
        <fullName evidence="4">PiggyBac transposable element-derived protein domain-containing protein</fullName>
    </recommendedName>
</protein>
<dbReference type="PANTHER" id="PTHR46599:SF3">
    <property type="entry name" value="PIGGYBAC TRANSPOSABLE ELEMENT-DERIVED PROTEIN 4"/>
    <property type="match status" value="1"/>
</dbReference>
<dbReference type="EMBL" id="JASPKY010000061">
    <property type="protein sequence ID" value="KAK9744143.1"/>
    <property type="molecule type" value="Genomic_DNA"/>
</dbReference>
<dbReference type="Proteomes" id="UP001458880">
    <property type="component" value="Unassembled WGS sequence"/>
</dbReference>
<comment type="caution">
    <text evidence="2">The sequence shown here is derived from an EMBL/GenBank/DDBJ whole genome shotgun (WGS) entry which is preliminary data.</text>
</comment>
<sequence>MPLEVIKSNLRRGELVAREDRSGIVILKWKDTRDVRLLSTKHAPLLVPVTRPPKPNTRSHIRECEELTNTVSIIEAETAEEVASTLNSSQQIHDPTQPSTSTKALNDMDKPTAVLDYNKGKSGIDLSDQMGSYVTTLPRKGVKWYRKLGVELLSGEAAVNAHVVYNKTVTRQKIQITDFRERLVVSLLQLQPLPGMPKTSQHLLLDRMDISGKKIRRKCVLCYAKISKELGRTEARFKNWKAVTCKHYWVWLVLPGKILPDQAEFGHIKKDLV</sequence>
<dbReference type="PANTHER" id="PTHR46599">
    <property type="entry name" value="PIGGYBAC TRANSPOSABLE ELEMENT-DERIVED PROTEIN 4"/>
    <property type="match status" value="1"/>
</dbReference>
<feature type="compositionally biased region" description="Polar residues" evidence="1">
    <location>
        <begin position="86"/>
        <end position="104"/>
    </location>
</feature>
<reference evidence="2 3" key="1">
    <citation type="journal article" date="2024" name="BMC Genomics">
        <title>De novo assembly and annotation of Popillia japonica's genome with initial clues to its potential as an invasive pest.</title>
        <authorList>
            <person name="Cucini C."/>
            <person name="Boschi S."/>
            <person name="Funari R."/>
            <person name="Cardaioli E."/>
            <person name="Iannotti N."/>
            <person name="Marturano G."/>
            <person name="Paoli F."/>
            <person name="Bruttini M."/>
            <person name="Carapelli A."/>
            <person name="Frati F."/>
            <person name="Nardi F."/>
        </authorList>
    </citation>
    <scope>NUCLEOTIDE SEQUENCE [LARGE SCALE GENOMIC DNA]</scope>
    <source>
        <strain evidence="2">DMR45628</strain>
    </source>
</reference>
<evidence type="ECO:0000313" key="2">
    <source>
        <dbReference type="EMBL" id="KAK9744143.1"/>
    </source>
</evidence>